<keyword evidence="2" id="KW-1185">Reference proteome</keyword>
<reference evidence="3" key="1">
    <citation type="submission" date="2017-02" db="UniProtKB">
        <authorList>
            <consortium name="WormBaseParasite"/>
        </authorList>
    </citation>
    <scope>IDENTIFICATION</scope>
</reference>
<evidence type="ECO:0000313" key="2">
    <source>
        <dbReference type="Proteomes" id="UP000274131"/>
    </source>
</evidence>
<proteinExistence type="predicted"/>
<name>A0A0N4VBL1_ENTVE</name>
<evidence type="ECO:0000313" key="1">
    <source>
        <dbReference type="EMBL" id="VDD92654.1"/>
    </source>
</evidence>
<accession>A0A0N4VBL1</accession>
<reference evidence="1 2" key="2">
    <citation type="submission" date="2018-10" db="EMBL/GenBank/DDBJ databases">
        <authorList>
            <consortium name="Pathogen Informatics"/>
        </authorList>
    </citation>
    <scope>NUCLEOTIDE SEQUENCE [LARGE SCALE GENOMIC DNA]</scope>
</reference>
<organism evidence="3">
    <name type="scientific">Enterobius vermicularis</name>
    <name type="common">Human pinworm</name>
    <dbReference type="NCBI Taxonomy" id="51028"/>
    <lineage>
        <taxon>Eukaryota</taxon>
        <taxon>Metazoa</taxon>
        <taxon>Ecdysozoa</taxon>
        <taxon>Nematoda</taxon>
        <taxon>Chromadorea</taxon>
        <taxon>Rhabditida</taxon>
        <taxon>Spirurina</taxon>
        <taxon>Oxyuridomorpha</taxon>
        <taxon>Oxyuroidea</taxon>
        <taxon>Oxyuridae</taxon>
        <taxon>Enterobius</taxon>
    </lineage>
</organism>
<dbReference type="AlphaFoldDB" id="A0A0N4VBL1"/>
<gene>
    <name evidence="1" type="ORF">EVEC_LOCUS7405</name>
</gene>
<protein>
    <submittedName>
        <fullName evidence="1 3">Uncharacterized protein</fullName>
    </submittedName>
</protein>
<dbReference type="Proteomes" id="UP000274131">
    <property type="component" value="Unassembled WGS sequence"/>
</dbReference>
<sequence>MERLGAERQQKEVFPLQQYSDSTCEPLPAFSSLSACGPSFASALNMSAILVQRRMVQFCLEKQKALQSLDSCNEPSPVPTLPDICGGKFRVPVRSLKFASHNPLLEKVAEWLIVF</sequence>
<evidence type="ECO:0000313" key="3">
    <source>
        <dbReference type="WBParaSite" id="EVEC_0000792101-mRNA-1"/>
    </source>
</evidence>
<dbReference type="WBParaSite" id="EVEC_0000792101-mRNA-1">
    <property type="protein sequence ID" value="EVEC_0000792101-mRNA-1"/>
    <property type="gene ID" value="EVEC_0000792101"/>
</dbReference>
<dbReference type="EMBL" id="UXUI01008908">
    <property type="protein sequence ID" value="VDD92654.1"/>
    <property type="molecule type" value="Genomic_DNA"/>
</dbReference>